<dbReference type="PANTHER" id="PTHR46708:SF2">
    <property type="entry name" value="FIBRONECTIN TYPE-III DOMAIN-CONTAINING PROTEIN"/>
    <property type="match status" value="1"/>
</dbReference>
<evidence type="ECO:0000259" key="2">
    <source>
        <dbReference type="PROSITE" id="PS50853"/>
    </source>
</evidence>
<dbReference type="AlphaFoldDB" id="A0A060ZIR2"/>
<dbReference type="InterPro" id="IPR050991">
    <property type="entry name" value="ECM_Regulatory_Proteins"/>
</dbReference>
<dbReference type="FunFam" id="2.60.40.10:FF:000622">
    <property type="entry name" value="Fibronectin 1"/>
    <property type="match status" value="1"/>
</dbReference>
<organism evidence="3 4">
    <name type="scientific">Oncorhynchus mykiss</name>
    <name type="common">Rainbow trout</name>
    <name type="synonym">Salmo gairdneri</name>
    <dbReference type="NCBI Taxonomy" id="8022"/>
    <lineage>
        <taxon>Eukaryota</taxon>
        <taxon>Metazoa</taxon>
        <taxon>Chordata</taxon>
        <taxon>Craniata</taxon>
        <taxon>Vertebrata</taxon>
        <taxon>Euteleostomi</taxon>
        <taxon>Actinopterygii</taxon>
        <taxon>Neopterygii</taxon>
        <taxon>Teleostei</taxon>
        <taxon>Protacanthopterygii</taxon>
        <taxon>Salmoniformes</taxon>
        <taxon>Salmonidae</taxon>
        <taxon>Salmoninae</taxon>
        <taxon>Oncorhynchus</taxon>
    </lineage>
</organism>
<evidence type="ECO:0000256" key="1">
    <source>
        <dbReference type="ARBA" id="ARBA00022737"/>
    </source>
</evidence>
<dbReference type="InterPro" id="IPR036116">
    <property type="entry name" value="FN3_sf"/>
</dbReference>
<dbReference type="Gene3D" id="2.60.40.10">
    <property type="entry name" value="Immunoglobulins"/>
    <property type="match status" value="2"/>
</dbReference>
<feature type="non-terminal residue" evidence="3">
    <location>
        <position position="1"/>
    </location>
</feature>
<keyword evidence="1" id="KW-0677">Repeat</keyword>
<protein>
    <recommendedName>
        <fullName evidence="2">Fibronectin type-III domain-containing protein</fullName>
    </recommendedName>
</protein>
<dbReference type="PROSITE" id="PS50853">
    <property type="entry name" value="FN3"/>
    <property type="match status" value="2"/>
</dbReference>
<dbReference type="CDD" id="cd00063">
    <property type="entry name" value="FN3"/>
    <property type="match status" value="2"/>
</dbReference>
<dbReference type="PaxDb" id="8022-A0A060ZIR2"/>
<evidence type="ECO:0000313" key="3">
    <source>
        <dbReference type="EMBL" id="CDR01055.1"/>
    </source>
</evidence>
<gene>
    <name evidence="3" type="ORF">GSONMT00010370001</name>
</gene>
<dbReference type="Proteomes" id="UP000193380">
    <property type="component" value="Unassembled WGS sequence"/>
</dbReference>
<dbReference type="SUPFAM" id="SSF49265">
    <property type="entry name" value="Fibronectin type III"/>
    <property type="match status" value="1"/>
</dbReference>
<dbReference type="InterPro" id="IPR003961">
    <property type="entry name" value="FN3_dom"/>
</dbReference>
<dbReference type="EMBL" id="FR964106">
    <property type="protein sequence ID" value="CDR01055.1"/>
    <property type="molecule type" value="Genomic_DNA"/>
</dbReference>
<feature type="domain" description="Fibronectin type-III" evidence="2">
    <location>
        <begin position="26"/>
        <end position="120"/>
    </location>
</feature>
<accession>A0A060ZIR2</accession>
<reference evidence="3" key="1">
    <citation type="journal article" date="2014" name="Nat. Commun.">
        <title>The rainbow trout genome provides novel insights into evolution after whole-genome duplication in vertebrates.</title>
        <authorList>
            <person name="Berthelot C."/>
            <person name="Brunet F."/>
            <person name="Chalopin D."/>
            <person name="Juanchich A."/>
            <person name="Bernard M."/>
            <person name="Noel B."/>
            <person name="Bento P."/>
            <person name="Da Silva C."/>
            <person name="Labadie K."/>
            <person name="Alberti A."/>
            <person name="Aury J.M."/>
            <person name="Louis A."/>
            <person name="Dehais P."/>
            <person name="Bardou P."/>
            <person name="Montfort J."/>
            <person name="Klopp C."/>
            <person name="Cabau C."/>
            <person name="Gaspin C."/>
            <person name="Thorgaard G.H."/>
            <person name="Boussaha M."/>
            <person name="Quillet E."/>
            <person name="Guyomard R."/>
            <person name="Galiana D."/>
            <person name="Bobe J."/>
            <person name="Volff J.N."/>
            <person name="Genet C."/>
            <person name="Wincker P."/>
            <person name="Jaillon O."/>
            <person name="Roest Crollius H."/>
            <person name="Guiguen Y."/>
        </authorList>
    </citation>
    <scope>NUCLEOTIDE SEQUENCE [LARGE SCALE GENOMIC DNA]</scope>
</reference>
<evidence type="ECO:0000313" key="4">
    <source>
        <dbReference type="Proteomes" id="UP000193380"/>
    </source>
</evidence>
<reference evidence="3" key="2">
    <citation type="submission" date="2014-03" db="EMBL/GenBank/DDBJ databases">
        <authorList>
            <person name="Genoscope - CEA"/>
        </authorList>
    </citation>
    <scope>NUCLEOTIDE SEQUENCE</scope>
</reference>
<name>A0A060ZIR2_ONCMY</name>
<dbReference type="InterPro" id="IPR013783">
    <property type="entry name" value="Ig-like_fold"/>
</dbReference>
<feature type="domain" description="Fibronectin type-III" evidence="2">
    <location>
        <begin position="121"/>
        <end position="210"/>
    </location>
</feature>
<dbReference type="Pfam" id="PF00041">
    <property type="entry name" value="fn3"/>
    <property type="match status" value="2"/>
</dbReference>
<dbReference type="FunFam" id="2.60.40.10:FF:000336">
    <property type="entry name" value="fibronectin isoform X1"/>
    <property type="match status" value="1"/>
</dbReference>
<sequence length="247" mass="27076">SCCDQVRVIHFTQSSHLIPRPPALSPPTDLKLESHPDTGELTVQWNEASTPDITGYRVTCTPTNGQRGNSLEEFVKAGETSCTLENLSPGVEYNVSVFTVKDHVESVPVSDTVTQDVPQLTDLNFVDVTDTTIGLKWNPLNYTAVTGYRITVMAAGESVPIFEDMVESTTGYYTVYGLEPGIDYDISVITVTESGESEPTTLTQQTGNNYKWIGNLHGLKDGCEFINTLPPGLEEFRGGLPFLLVYM</sequence>
<dbReference type="PANTHER" id="PTHR46708">
    <property type="entry name" value="TENASCIN"/>
    <property type="match status" value="1"/>
</dbReference>
<dbReference type="STRING" id="8022.A0A060ZIR2"/>
<proteinExistence type="predicted"/>
<dbReference type="SMART" id="SM00060">
    <property type="entry name" value="FN3"/>
    <property type="match status" value="2"/>
</dbReference>